<keyword evidence="2" id="KW-1185">Reference proteome</keyword>
<evidence type="ECO:0000313" key="1">
    <source>
        <dbReference type="EMBL" id="AGG54700.1"/>
    </source>
</evidence>
<accession>M1T3K9</accession>
<organism evidence="1 2">
    <name type="scientific">Prochlorococcus phage P-SSP10</name>
    <dbReference type="NCBI Taxonomy" id="885867"/>
    <lineage>
        <taxon>Viruses</taxon>
        <taxon>Duplodnaviria</taxon>
        <taxon>Heunggongvirae</taxon>
        <taxon>Uroviricota</taxon>
        <taxon>Caudoviricetes</taxon>
        <taxon>Autographivirales</taxon>
        <taxon>Sechaudvirinae</taxon>
        <taxon>Tangaroavirus</taxon>
        <taxon>Tangaroavirus PSSP10</taxon>
    </lineage>
</organism>
<dbReference type="EMBL" id="HQ337022">
    <property type="protein sequence ID" value="AGG54700.1"/>
    <property type="molecule type" value="Genomic_DNA"/>
</dbReference>
<evidence type="ECO:0000313" key="2">
    <source>
        <dbReference type="Proteomes" id="UP000201285"/>
    </source>
</evidence>
<proteinExistence type="predicted"/>
<gene>
    <name evidence="1" type="ORF">PROG_00047</name>
</gene>
<dbReference type="RefSeq" id="YP_007672697.1">
    <property type="nucleotide sequence ID" value="NC_020835.1"/>
</dbReference>
<dbReference type="Proteomes" id="UP000201285">
    <property type="component" value="Segment"/>
</dbReference>
<name>M1T3K9_9CAUD</name>
<sequence>MIIIKPILMAFLTSNAVKELVISLLEAYANSTDNTIDDQAVQLIKKNLFPGLKE</sequence>
<dbReference type="OrthoDB" id="26618at10239"/>
<dbReference type="GeneID" id="15009185"/>
<dbReference type="KEGG" id="vg:15009185"/>
<protein>
    <submittedName>
        <fullName evidence="1">Uncharacterized protein</fullName>
    </submittedName>
</protein>
<reference evidence="1 2" key="1">
    <citation type="submission" date="2010-10" db="EMBL/GenBank/DDBJ databases">
        <title>The Genome Sequence of Prochlorococcus phage P-SSP10.</title>
        <authorList>
            <consortium name="The Broad Institute Genome Sequencing Platform"/>
            <person name="Henn M.R."/>
            <person name="Sullivan M.S."/>
            <person name="Osburne M.S."/>
            <person name="Levin J."/>
            <person name="Malboeuf C."/>
            <person name="Casali M."/>
            <person name="Russ C."/>
            <person name="Lennon N."/>
            <person name="Chapman S.B."/>
            <person name="Erlich R."/>
            <person name="Young S.K."/>
            <person name="Yandava C."/>
            <person name="Zeng Q."/>
            <person name="Alvarado L."/>
            <person name="Anderson S."/>
            <person name="Berlin A."/>
            <person name="Chen Z."/>
            <person name="Freedman E."/>
            <person name="Gellesch M."/>
            <person name="Goldberg J."/>
            <person name="Green L."/>
            <person name="Griggs A."/>
            <person name="Gujja S."/>
            <person name="Heilman E.R."/>
            <person name="Heiman D."/>
            <person name="Hollinger A."/>
            <person name="Howarth C."/>
            <person name="Larson L."/>
            <person name="Mehta T."/>
            <person name="Pearson M."/>
            <person name="Roberts A."/>
            <person name="Ryan E."/>
            <person name="Saif S."/>
            <person name="Shea T."/>
            <person name="Shenoy N."/>
            <person name="Sisk P."/>
            <person name="Stolte C."/>
            <person name="Sykes S."/>
            <person name="White J."/>
            <person name="Yu Q."/>
            <person name="Coleman M.L."/>
            <person name="Huang K.H."/>
            <person name="Weigele P.R."/>
            <person name="DeFrancesco A.S."/>
            <person name="Kern S.E."/>
            <person name="Thompson L.R."/>
            <person name="Fu R."/>
            <person name="Hombeck B."/>
            <person name="Chisholm S.W."/>
            <person name="Haas B."/>
            <person name="Nusbaum C."/>
            <person name="Birren B."/>
        </authorList>
    </citation>
    <scope>NUCLEOTIDE SEQUENCE [LARGE SCALE GENOMIC DNA]</scope>
    <source>
        <strain evidence="1 2">P-SSP10</strain>
    </source>
</reference>